<protein>
    <submittedName>
        <fullName evidence="2">Iron-sulfur cluster assembly protein</fullName>
    </submittedName>
</protein>
<dbReference type="InterPro" id="IPR035903">
    <property type="entry name" value="HesB-like_dom_sf"/>
</dbReference>
<dbReference type="RefSeq" id="WP_092049480.1">
    <property type="nucleotide sequence ID" value="NZ_FOQD01000006.1"/>
</dbReference>
<reference evidence="3" key="1">
    <citation type="submission" date="2016-10" db="EMBL/GenBank/DDBJ databases">
        <authorList>
            <person name="Varghese N."/>
            <person name="Submissions S."/>
        </authorList>
    </citation>
    <scope>NUCLEOTIDE SEQUENCE [LARGE SCALE GENOMIC DNA]</scope>
    <source>
        <strain evidence="3">DSM 26348</strain>
    </source>
</reference>
<keyword evidence="3" id="KW-1185">Reference proteome</keyword>
<dbReference type="PANTHER" id="PTHR43011:SF1">
    <property type="entry name" value="IRON-SULFUR CLUSTER ASSEMBLY 2 HOMOLOG, MITOCHONDRIAL"/>
    <property type="match status" value="1"/>
</dbReference>
<feature type="domain" description="Core" evidence="1">
    <location>
        <begin position="2"/>
        <end position="104"/>
    </location>
</feature>
<gene>
    <name evidence="2" type="ORF">SAMN05421753_106100</name>
</gene>
<evidence type="ECO:0000259" key="1">
    <source>
        <dbReference type="Pfam" id="PF01521"/>
    </source>
</evidence>
<proteinExistence type="predicted"/>
<dbReference type="GO" id="GO:0051537">
    <property type="term" value="F:2 iron, 2 sulfur cluster binding"/>
    <property type="evidence" value="ECO:0007669"/>
    <property type="project" value="TreeGrafter"/>
</dbReference>
<dbReference type="InterPro" id="IPR017870">
    <property type="entry name" value="FeS_cluster_insertion_CS"/>
</dbReference>
<dbReference type="NCBIfam" id="TIGR00049">
    <property type="entry name" value="iron-sulfur cluster assembly accessory protein"/>
    <property type="match status" value="1"/>
</dbReference>
<dbReference type="AlphaFoldDB" id="A0A1I3FZ54"/>
<dbReference type="InterPro" id="IPR016092">
    <property type="entry name" value="ATAP"/>
</dbReference>
<evidence type="ECO:0000313" key="3">
    <source>
        <dbReference type="Proteomes" id="UP000199518"/>
    </source>
</evidence>
<name>A0A1I3FZ54_9PLAN</name>
<dbReference type="Proteomes" id="UP000199518">
    <property type="component" value="Unassembled WGS sequence"/>
</dbReference>
<dbReference type="InterPro" id="IPR000361">
    <property type="entry name" value="ATAP_core_dom"/>
</dbReference>
<dbReference type="OrthoDB" id="9801228at2"/>
<dbReference type="EMBL" id="FOQD01000006">
    <property type="protein sequence ID" value="SFI16484.1"/>
    <property type="molecule type" value="Genomic_DNA"/>
</dbReference>
<dbReference type="PROSITE" id="PS01152">
    <property type="entry name" value="HESB"/>
    <property type="match status" value="1"/>
</dbReference>
<dbReference type="PANTHER" id="PTHR43011">
    <property type="entry name" value="IRON-SULFUR CLUSTER ASSEMBLY 2 HOMOLOG, MITOCHONDRIAL"/>
    <property type="match status" value="1"/>
</dbReference>
<sequence>MISLTERAAGEIKRVMSEQNFPEATFVRVGVAGGGCSGFQYSFGFDEKADPERDFITDQHGVKVAVQKNHDLHLDGTVIDFYEDLQKRGFKFENPNVSRSCGCGSSFSV</sequence>
<dbReference type="Gene3D" id="2.60.300.12">
    <property type="entry name" value="HesB-like domain"/>
    <property type="match status" value="1"/>
</dbReference>
<dbReference type="GO" id="GO:0005506">
    <property type="term" value="F:iron ion binding"/>
    <property type="evidence" value="ECO:0007669"/>
    <property type="project" value="TreeGrafter"/>
</dbReference>
<dbReference type="STRING" id="1576369.SAMN05421753_106100"/>
<dbReference type="GO" id="GO:0016226">
    <property type="term" value="P:iron-sulfur cluster assembly"/>
    <property type="evidence" value="ECO:0007669"/>
    <property type="project" value="InterPro"/>
</dbReference>
<dbReference type="Pfam" id="PF01521">
    <property type="entry name" value="Fe-S_biosyn"/>
    <property type="match status" value="1"/>
</dbReference>
<organism evidence="2 3">
    <name type="scientific">Planctomicrobium piriforme</name>
    <dbReference type="NCBI Taxonomy" id="1576369"/>
    <lineage>
        <taxon>Bacteria</taxon>
        <taxon>Pseudomonadati</taxon>
        <taxon>Planctomycetota</taxon>
        <taxon>Planctomycetia</taxon>
        <taxon>Planctomycetales</taxon>
        <taxon>Planctomycetaceae</taxon>
        <taxon>Planctomicrobium</taxon>
    </lineage>
</organism>
<evidence type="ECO:0000313" key="2">
    <source>
        <dbReference type="EMBL" id="SFI16484.1"/>
    </source>
</evidence>
<dbReference type="SUPFAM" id="SSF89360">
    <property type="entry name" value="HesB-like domain"/>
    <property type="match status" value="1"/>
</dbReference>
<dbReference type="GO" id="GO:0051539">
    <property type="term" value="F:4 iron, 4 sulfur cluster binding"/>
    <property type="evidence" value="ECO:0007669"/>
    <property type="project" value="TreeGrafter"/>
</dbReference>
<accession>A0A1I3FZ54</accession>